<protein>
    <submittedName>
        <fullName evidence="2">ATP-dependent DNA helicase</fullName>
    </submittedName>
</protein>
<keyword evidence="1" id="KW-0472">Membrane</keyword>
<proteinExistence type="predicted"/>
<keyword evidence="1" id="KW-0812">Transmembrane</keyword>
<keyword evidence="2" id="KW-0378">Hydrolase</keyword>
<evidence type="ECO:0000313" key="2">
    <source>
        <dbReference type="EMBL" id="DAD65426.1"/>
    </source>
</evidence>
<feature type="transmembrane region" description="Helical" evidence="1">
    <location>
        <begin position="70"/>
        <end position="91"/>
    </location>
</feature>
<keyword evidence="2" id="KW-0347">Helicase</keyword>
<reference evidence="2" key="1">
    <citation type="journal article" date="2021" name="Proc. Natl. Acad. Sci. U.S.A.">
        <title>A Catalog of Tens of Thousands of Viruses from Human Metagenomes Reveals Hidden Associations with Chronic Diseases.</title>
        <authorList>
            <person name="Tisza M.J."/>
            <person name="Buck C.B."/>
        </authorList>
    </citation>
    <scope>NUCLEOTIDE SEQUENCE</scope>
    <source>
        <strain evidence="2">CtA4D8</strain>
    </source>
</reference>
<dbReference type="GO" id="GO:0004386">
    <property type="term" value="F:helicase activity"/>
    <property type="evidence" value="ECO:0007669"/>
    <property type="project" value="UniProtKB-KW"/>
</dbReference>
<keyword evidence="2" id="KW-0547">Nucleotide-binding</keyword>
<name>A0A8S5L718_9CAUD</name>
<dbReference type="EMBL" id="BK014643">
    <property type="protein sequence ID" value="DAD65426.1"/>
    <property type="molecule type" value="Genomic_DNA"/>
</dbReference>
<keyword evidence="1" id="KW-1133">Transmembrane helix</keyword>
<organism evidence="2">
    <name type="scientific">Myoviridae sp. ctA4D8</name>
    <dbReference type="NCBI Taxonomy" id="2823535"/>
    <lineage>
        <taxon>Viruses</taxon>
        <taxon>Duplodnaviria</taxon>
        <taxon>Heunggongvirae</taxon>
        <taxon>Uroviricota</taxon>
        <taxon>Caudoviricetes</taxon>
    </lineage>
</organism>
<sequence>MKDSFLIGTPVVHPVYGEGRIVEIRPGSKNPVAVKFVGGIVVDFKFDGKLSKDDPKTLQLNIKVPTTKQVILDCLIYVLFILLGLLTGLFITDTKK</sequence>
<keyword evidence="2" id="KW-0067">ATP-binding</keyword>
<accession>A0A8S5L718</accession>
<evidence type="ECO:0000256" key="1">
    <source>
        <dbReference type="SAM" id="Phobius"/>
    </source>
</evidence>